<evidence type="ECO:0000313" key="5">
    <source>
        <dbReference type="Proteomes" id="UP000191010"/>
    </source>
</evidence>
<dbReference type="RefSeq" id="WP_058638672.1">
    <property type="nucleotide sequence ID" value="NZ_CP019952.1"/>
</dbReference>
<name>A0AAJ0LJN7_9PSED</name>
<feature type="compositionally biased region" description="Low complexity" evidence="1">
    <location>
        <begin position="34"/>
        <end position="48"/>
    </location>
</feature>
<organism evidence="3 4">
    <name type="scientific">Pseudomonas parafulva</name>
    <dbReference type="NCBI Taxonomy" id="157782"/>
    <lineage>
        <taxon>Bacteria</taxon>
        <taxon>Pseudomonadati</taxon>
        <taxon>Pseudomonadota</taxon>
        <taxon>Gammaproteobacteria</taxon>
        <taxon>Pseudomonadales</taxon>
        <taxon>Pseudomonadaceae</taxon>
        <taxon>Pseudomonas</taxon>
    </lineage>
</organism>
<dbReference type="AlphaFoldDB" id="A0AAJ0LJN7"/>
<evidence type="ECO:0000313" key="2">
    <source>
        <dbReference type="EMBL" id="AQW70114.1"/>
    </source>
</evidence>
<proteinExistence type="predicted"/>
<dbReference type="EMBL" id="LDSN01000029">
    <property type="protein sequence ID" value="KTT17527.1"/>
    <property type="molecule type" value="Genomic_DNA"/>
</dbReference>
<reference evidence="3 4" key="1">
    <citation type="journal article" date="2016" name="Front. Microbiol.">
        <title>Genomic Resource of Rice Seed Associated Bacteria.</title>
        <authorList>
            <person name="Midha S."/>
            <person name="Bansal K."/>
            <person name="Sharma S."/>
            <person name="Kumar N."/>
            <person name="Patil P.P."/>
            <person name="Chaudhry V."/>
            <person name="Patil P.B."/>
        </authorList>
    </citation>
    <scope>NUCLEOTIDE SEQUENCE [LARGE SCALE GENOMIC DNA]</scope>
    <source>
        <strain evidence="3 4">NS96</strain>
    </source>
</reference>
<protein>
    <submittedName>
        <fullName evidence="3">Uncharacterized protein</fullName>
    </submittedName>
</protein>
<reference evidence="2 5" key="2">
    <citation type="submission" date="2017-02" db="EMBL/GenBank/DDBJ databases">
        <authorList>
            <person name="Guo L."/>
        </authorList>
    </citation>
    <scope>NUCLEOTIDE SEQUENCE [LARGE SCALE GENOMIC DNA]</scope>
    <source>
        <strain evidence="2 5">PRS09-11288</strain>
    </source>
</reference>
<dbReference type="Proteomes" id="UP000191010">
    <property type="component" value="Chromosome"/>
</dbReference>
<accession>A0AAJ0LJN7</accession>
<keyword evidence="5" id="KW-1185">Reference proteome</keyword>
<gene>
    <name evidence="2" type="ORF">B2J77_18710</name>
    <name evidence="3" type="ORF">NS96R_11545</name>
</gene>
<sequence length="119" mass="13053">MRIRGTIGKWPVDLTIELDPQEWAQLARPAEQLPASTPQPAAAVPPAAAKDDGPWRVACELLRTAGRMEGPELLEHLQGLTGDFGAAKRLLVRLRHHGQVRVFSEGETPVYVWQAGEKA</sequence>
<evidence type="ECO:0000313" key="4">
    <source>
        <dbReference type="Proteomes" id="UP000071644"/>
    </source>
</evidence>
<dbReference type="Proteomes" id="UP000071644">
    <property type="component" value="Unassembled WGS sequence"/>
</dbReference>
<evidence type="ECO:0000256" key="1">
    <source>
        <dbReference type="SAM" id="MobiDB-lite"/>
    </source>
</evidence>
<feature type="region of interest" description="Disordered" evidence="1">
    <location>
        <begin position="30"/>
        <end position="51"/>
    </location>
</feature>
<evidence type="ECO:0000313" key="3">
    <source>
        <dbReference type="EMBL" id="KTT17527.1"/>
    </source>
</evidence>
<dbReference type="EMBL" id="CP019952">
    <property type="protein sequence ID" value="AQW70114.1"/>
    <property type="molecule type" value="Genomic_DNA"/>
</dbReference>